<dbReference type="InterPro" id="IPR015517">
    <property type="entry name" value="dCMP_deaminase-rel"/>
</dbReference>
<keyword evidence="3" id="KW-0378">Hydrolase</keyword>
<dbReference type="PROSITE" id="PS00903">
    <property type="entry name" value="CYT_DCMP_DEAMINASES_1"/>
    <property type="match status" value="1"/>
</dbReference>
<evidence type="ECO:0000259" key="5">
    <source>
        <dbReference type="PROSITE" id="PS51747"/>
    </source>
</evidence>
<dbReference type="NCBIfam" id="NF041025">
    <property type="entry name" value="antiphage_deaminase"/>
    <property type="match status" value="1"/>
</dbReference>
<dbReference type="OrthoDB" id="9788517at2"/>
<dbReference type="InterPro" id="IPR016192">
    <property type="entry name" value="APOBEC/CMP_deaminase_Zn-bd"/>
</dbReference>
<dbReference type="PROSITE" id="PS51747">
    <property type="entry name" value="CYT_DCMP_DEAMINASES_2"/>
    <property type="match status" value="1"/>
</dbReference>
<keyword evidence="4" id="KW-0862">Zinc</keyword>
<dbReference type="EMBL" id="SNAA01000001">
    <property type="protein sequence ID" value="TDL83928.1"/>
    <property type="molecule type" value="Genomic_DNA"/>
</dbReference>
<dbReference type="Pfam" id="PF00383">
    <property type="entry name" value="dCMP_cyt_deam_1"/>
    <property type="match status" value="1"/>
</dbReference>
<evidence type="ECO:0000313" key="7">
    <source>
        <dbReference type="Proteomes" id="UP000295701"/>
    </source>
</evidence>
<evidence type="ECO:0000256" key="1">
    <source>
        <dbReference type="ARBA" id="ARBA00006576"/>
    </source>
</evidence>
<evidence type="ECO:0000256" key="2">
    <source>
        <dbReference type="ARBA" id="ARBA00022723"/>
    </source>
</evidence>
<dbReference type="Gene3D" id="3.40.140.10">
    <property type="entry name" value="Cytidine Deaminase, domain 2"/>
    <property type="match status" value="1"/>
</dbReference>
<organism evidence="6 7">
    <name type="scientific">Palleronia sediminis</name>
    <dbReference type="NCBI Taxonomy" id="2547833"/>
    <lineage>
        <taxon>Bacteria</taxon>
        <taxon>Pseudomonadati</taxon>
        <taxon>Pseudomonadota</taxon>
        <taxon>Alphaproteobacteria</taxon>
        <taxon>Rhodobacterales</taxon>
        <taxon>Roseobacteraceae</taxon>
        <taxon>Palleronia</taxon>
    </lineage>
</organism>
<dbReference type="RefSeq" id="WP_133395037.1">
    <property type="nucleotide sequence ID" value="NZ_SNAA01000001.1"/>
</dbReference>
<dbReference type="GO" id="GO:0004132">
    <property type="term" value="F:dCMP deaminase activity"/>
    <property type="evidence" value="ECO:0007669"/>
    <property type="project" value="TreeGrafter"/>
</dbReference>
<comment type="similarity">
    <text evidence="1">Belongs to the cytidine and deoxycytidylate deaminase family.</text>
</comment>
<dbReference type="Proteomes" id="UP000295701">
    <property type="component" value="Unassembled WGS sequence"/>
</dbReference>
<dbReference type="PANTHER" id="PTHR11086:SF18">
    <property type="entry name" value="DEOXYCYTIDYLATE DEAMINASE"/>
    <property type="match status" value="1"/>
</dbReference>
<dbReference type="InterPro" id="IPR016193">
    <property type="entry name" value="Cytidine_deaminase-like"/>
</dbReference>
<evidence type="ECO:0000256" key="4">
    <source>
        <dbReference type="ARBA" id="ARBA00022833"/>
    </source>
</evidence>
<feature type="domain" description="CMP/dCMP-type deaminase" evidence="5">
    <location>
        <begin position="265"/>
        <end position="446"/>
    </location>
</feature>
<dbReference type="GO" id="GO:0008270">
    <property type="term" value="F:zinc ion binding"/>
    <property type="evidence" value="ECO:0007669"/>
    <property type="project" value="InterPro"/>
</dbReference>
<evidence type="ECO:0000256" key="3">
    <source>
        <dbReference type="ARBA" id="ARBA00022801"/>
    </source>
</evidence>
<proteinExistence type="inferred from homology"/>
<dbReference type="AlphaFoldDB" id="A0A4R6AMZ4"/>
<evidence type="ECO:0000313" key="6">
    <source>
        <dbReference type="EMBL" id="TDL83928.1"/>
    </source>
</evidence>
<protein>
    <submittedName>
        <fullName evidence="6">Deoxycytidylate deaminase</fullName>
    </submittedName>
</protein>
<dbReference type="InterPro" id="IPR002125">
    <property type="entry name" value="CMP_dCMP_dom"/>
</dbReference>
<sequence>MIHRKFLLHLSQPQIQRKHVGSRRAEAENMRPELVIGLVGPIGCDITIVEKAIAAALKQVDYKAIHISLSEGIADLLEEKKEARPALSSLAEKIASGNEVRRLYSKNGILAAYAITKIREQRAEIASEAGIIPPENATLEEVRLDSVAYIVRQFKRPEEIQLMRKIYGPAFIQVSVTQDRQDRISNLTARLGRENPGLKPEDREAEAKKLIRQDENEDEDDYGQRLTKIFHLADAFIDAKDEDFTSATCVRFINALFGRNNAAPTKDEFGSYLAKSASLRSVDLSRQVGAAILSSDGDVITIGCNEVPKPGGGNYWDEDVNKKRDIDKGGEANKEETSRIIYDFLKTLSDHDLLAGGKEPGDILKDEDLNDAINDSMIGEITEYGRMIHAEMNAISDAARLGRSVRGATLYVTTFPCHNCAKHIIGCGIARVIFIEPYPKSRTELLYGDLVSIGEHEEGKVEFAHFSGISPSRFSSIFEKSRRRSRRTGMIEDWYQGECRPRIGEQEIDYIASEAHAILDNFQMEDPSA</sequence>
<dbReference type="InterPro" id="IPR027417">
    <property type="entry name" value="P-loop_NTPase"/>
</dbReference>
<dbReference type="SUPFAM" id="SSF53927">
    <property type="entry name" value="Cytidine deaminase-like"/>
    <property type="match status" value="1"/>
</dbReference>
<keyword evidence="7" id="KW-1185">Reference proteome</keyword>
<dbReference type="Gene3D" id="3.40.50.300">
    <property type="entry name" value="P-loop containing nucleotide triphosphate hydrolases"/>
    <property type="match status" value="1"/>
</dbReference>
<comment type="caution">
    <text evidence="6">The sequence shown here is derived from an EMBL/GenBank/DDBJ whole genome shotgun (WGS) entry which is preliminary data.</text>
</comment>
<accession>A0A4R6AMZ4</accession>
<name>A0A4R6AMZ4_9RHOB</name>
<dbReference type="GO" id="GO:0005737">
    <property type="term" value="C:cytoplasm"/>
    <property type="evidence" value="ECO:0007669"/>
    <property type="project" value="TreeGrafter"/>
</dbReference>
<dbReference type="PANTHER" id="PTHR11086">
    <property type="entry name" value="DEOXYCYTIDYLATE DEAMINASE-RELATED"/>
    <property type="match status" value="1"/>
</dbReference>
<reference evidence="6 7" key="1">
    <citation type="submission" date="2019-03" db="EMBL/GenBank/DDBJ databases">
        <title>Primorskyibacter sp. SS33 isolated from sediments.</title>
        <authorList>
            <person name="Xunke S."/>
        </authorList>
    </citation>
    <scope>NUCLEOTIDE SEQUENCE [LARGE SCALE GENOMIC DNA]</scope>
    <source>
        <strain evidence="6 7">SS33</strain>
    </source>
</reference>
<gene>
    <name evidence="6" type="ORF">E2L08_00125</name>
</gene>
<keyword evidence="2" id="KW-0479">Metal-binding</keyword>